<organism evidence="1 2">
    <name type="scientific">Arctium lappa</name>
    <name type="common">Greater burdock</name>
    <name type="synonym">Lappa major</name>
    <dbReference type="NCBI Taxonomy" id="4217"/>
    <lineage>
        <taxon>Eukaryota</taxon>
        <taxon>Viridiplantae</taxon>
        <taxon>Streptophyta</taxon>
        <taxon>Embryophyta</taxon>
        <taxon>Tracheophyta</taxon>
        <taxon>Spermatophyta</taxon>
        <taxon>Magnoliopsida</taxon>
        <taxon>eudicotyledons</taxon>
        <taxon>Gunneridae</taxon>
        <taxon>Pentapetalae</taxon>
        <taxon>asterids</taxon>
        <taxon>campanulids</taxon>
        <taxon>Asterales</taxon>
        <taxon>Asteraceae</taxon>
        <taxon>Carduoideae</taxon>
        <taxon>Cardueae</taxon>
        <taxon>Arctiinae</taxon>
        <taxon>Arctium</taxon>
    </lineage>
</organism>
<accession>A0ACB8ZWX1</accession>
<proteinExistence type="predicted"/>
<protein>
    <submittedName>
        <fullName evidence="1">Uncharacterized protein</fullName>
    </submittedName>
</protein>
<dbReference type="Proteomes" id="UP001055879">
    <property type="component" value="Linkage Group LG09"/>
</dbReference>
<keyword evidence="2" id="KW-1185">Reference proteome</keyword>
<comment type="caution">
    <text evidence="1">The sequence shown here is derived from an EMBL/GenBank/DDBJ whole genome shotgun (WGS) entry which is preliminary data.</text>
</comment>
<dbReference type="EMBL" id="CM042055">
    <property type="protein sequence ID" value="KAI3702464.1"/>
    <property type="molecule type" value="Genomic_DNA"/>
</dbReference>
<reference evidence="2" key="1">
    <citation type="journal article" date="2022" name="Mol. Ecol. Resour.">
        <title>The genomes of chicory, endive, great burdock and yacon provide insights into Asteraceae palaeo-polyploidization history and plant inulin production.</title>
        <authorList>
            <person name="Fan W."/>
            <person name="Wang S."/>
            <person name="Wang H."/>
            <person name="Wang A."/>
            <person name="Jiang F."/>
            <person name="Liu H."/>
            <person name="Zhao H."/>
            <person name="Xu D."/>
            <person name="Zhang Y."/>
        </authorList>
    </citation>
    <scope>NUCLEOTIDE SEQUENCE [LARGE SCALE GENOMIC DNA]</scope>
    <source>
        <strain evidence="2">cv. Niubang</strain>
    </source>
</reference>
<gene>
    <name evidence="1" type="ORF">L6452_28202</name>
</gene>
<sequence>MKGLCCFFFLSLISIFSFPSLSLSLNKAFTAAITRRHLGLSQDTVSQPFVFEFHIDARLRFPNPRLRMAYAVFQEWKKVIFSDPGNMISNWEGADVCSYNGVFCERAPDDPNSMTVAGIDLNHGDIAGHLAPHLGLLTDLSLFHINSNRFCGIIPTSFSRLTILHELDLSNNRFSGPFPSVVLELPKLKYLDLRFNDFEGQLPPQLFDKDLDAIFVNNNKFSSPIPENFGNSKASVIVFSNNGFKGCIPKSICQMTGLEEAIFSNNEFSGCLPEELGLLENLTVLDFSNNQLVGTLPKGFERLKQIEKLDIGRNQLIGKVVDSVCSLPKLLNFSIADNYFDRLEPTCEKPMKAEFVIDDKENCLSNKPNQKTVEKCSPVVSRPIDCKIACENQNGGRSSDEEQSPSPPSPVQQPPPLPPTPVVPQPDPSPPPTPEVEPPPPPLVESPPPPDQSPPAPVFSPPPPVPVPTPVQEPQPPPGETPGEVQHHIFGFGVHFGHGFFHHFHFHHESQTKVNE</sequence>
<reference evidence="1 2" key="2">
    <citation type="journal article" date="2022" name="Mol. Ecol. Resour.">
        <title>The genomes of chicory, endive, great burdock and yacon provide insights into Asteraceae paleo-polyploidization history and plant inulin production.</title>
        <authorList>
            <person name="Fan W."/>
            <person name="Wang S."/>
            <person name="Wang H."/>
            <person name="Wang A."/>
            <person name="Jiang F."/>
            <person name="Liu H."/>
            <person name="Zhao H."/>
            <person name="Xu D."/>
            <person name="Zhang Y."/>
        </authorList>
    </citation>
    <scope>NUCLEOTIDE SEQUENCE [LARGE SCALE GENOMIC DNA]</scope>
    <source>
        <strain evidence="2">cv. Niubang</strain>
    </source>
</reference>
<evidence type="ECO:0000313" key="1">
    <source>
        <dbReference type="EMBL" id="KAI3702464.1"/>
    </source>
</evidence>
<evidence type="ECO:0000313" key="2">
    <source>
        <dbReference type="Proteomes" id="UP001055879"/>
    </source>
</evidence>
<name>A0ACB8ZWX1_ARCLA</name>